<dbReference type="PANTHER" id="PTHR10353">
    <property type="entry name" value="GLYCOSYL HYDROLASE"/>
    <property type="match status" value="1"/>
</dbReference>
<dbReference type="GO" id="GO:0005975">
    <property type="term" value="P:carbohydrate metabolic process"/>
    <property type="evidence" value="ECO:0007669"/>
    <property type="project" value="InterPro"/>
</dbReference>
<dbReference type="InterPro" id="IPR001360">
    <property type="entry name" value="Glyco_hydro_1"/>
</dbReference>
<dbReference type="SUPFAM" id="SSF51445">
    <property type="entry name" value="(Trans)glycosidases"/>
    <property type="match status" value="1"/>
</dbReference>
<protein>
    <recommendedName>
        <fullName evidence="7">Beta-glucosidase</fullName>
    </recommendedName>
</protein>
<dbReference type="AlphaFoldDB" id="A0A1F8EH86"/>
<name>A0A1F8EH86_9BACT</name>
<evidence type="ECO:0000313" key="5">
    <source>
        <dbReference type="EMBL" id="OGM99997.1"/>
    </source>
</evidence>
<keyword evidence="2" id="KW-0378">Hydrolase</keyword>
<sequence length="446" mass="53107">MTIYKFPDNFKWGSATSAHQIEGDNNNDWSEWESKNANLKAQKAKEKKWPDHILSNYPNPLQEENYISGKACDSYNRYEEDFDIAEKLNQNIHRFSIEWSRIEPEEGRFNEKEMQHYINVVKALKNRGIEPMITLWHFTNPVWFAQKGGFLNIDSPKYFTRYVKFVVKNLKDQVGLWITFNEATTVYSGHSYLKGLWPPQHTNILEWRRVNKNIVRAHIQTYKAIKEIYNHSPANLESFEVEPQRFLEVQPRDRATSHNVEVGIAESNSFNPSGNSFYERIIGRVYNYYRNLFFLSAAFPYYDFIGLNYYNLDRKVPGSYKSVPKQDWYMEDMGWEIYPKGIWHVLGQLKKFKKPIYITENGTADSKDLVREQYIKEHLKWVWRAIQDGVEVQGYLYWSLLDNFEWAYGFIPRFGLVEVDFKIFERRIRPSALEYARICKENTLQI</sequence>
<evidence type="ECO:0000256" key="4">
    <source>
        <dbReference type="RuleBase" id="RU003690"/>
    </source>
</evidence>
<evidence type="ECO:0000313" key="6">
    <source>
        <dbReference type="Proteomes" id="UP000177117"/>
    </source>
</evidence>
<proteinExistence type="inferred from homology"/>
<dbReference type="PRINTS" id="PR00131">
    <property type="entry name" value="GLHYDRLASE1"/>
</dbReference>
<accession>A0A1F8EH86</accession>
<dbReference type="EMBL" id="MGJD01000031">
    <property type="protein sequence ID" value="OGM99997.1"/>
    <property type="molecule type" value="Genomic_DNA"/>
</dbReference>
<dbReference type="InterPro" id="IPR017853">
    <property type="entry name" value="GH"/>
</dbReference>
<evidence type="ECO:0000256" key="1">
    <source>
        <dbReference type="ARBA" id="ARBA00010838"/>
    </source>
</evidence>
<gene>
    <name evidence="5" type="ORF">A2650_01130</name>
</gene>
<evidence type="ECO:0000256" key="3">
    <source>
        <dbReference type="ARBA" id="ARBA00023295"/>
    </source>
</evidence>
<comment type="caution">
    <text evidence="5">The sequence shown here is derived from an EMBL/GenBank/DDBJ whole genome shotgun (WGS) entry which is preliminary data.</text>
</comment>
<reference evidence="5 6" key="1">
    <citation type="journal article" date="2016" name="Nat. Commun.">
        <title>Thousands of microbial genomes shed light on interconnected biogeochemical processes in an aquifer system.</title>
        <authorList>
            <person name="Anantharaman K."/>
            <person name="Brown C.T."/>
            <person name="Hug L.A."/>
            <person name="Sharon I."/>
            <person name="Castelle C.J."/>
            <person name="Probst A.J."/>
            <person name="Thomas B.C."/>
            <person name="Singh A."/>
            <person name="Wilkins M.J."/>
            <person name="Karaoz U."/>
            <person name="Brodie E.L."/>
            <person name="Williams K.H."/>
            <person name="Hubbard S.S."/>
            <person name="Banfield J.F."/>
        </authorList>
    </citation>
    <scope>NUCLEOTIDE SEQUENCE [LARGE SCALE GENOMIC DNA]</scope>
</reference>
<comment type="similarity">
    <text evidence="1 4">Belongs to the glycosyl hydrolase 1 family.</text>
</comment>
<dbReference type="Pfam" id="PF00232">
    <property type="entry name" value="Glyco_hydro_1"/>
    <property type="match status" value="1"/>
</dbReference>
<keyword evidence="3" id="KW-0326">Glycosidase</keyword>
<evidence type="ECO:0008006" key="7">
    <source>
        <dbReference type="Google" id="ProtNLM"/>
    </source>
</evidence>
<evidence type="ECO:0000256" key="2">
    <source>
        <dbReference type="ARBA" id="ARBA00022801"/>
    </source>
</evidence>
<dbReference type="Proteomes" id="UP000177117">
    <property type="component" value="Unassembled WGS sequence"/>
</dbReference>
<dbReference type="PANTHER" id="PTHR10353:SF209">
    <property type="entry name" value="GALACTOLIPID GALACTOSYLTRANSFERASE SFR2, CHLOROPLASTIC"/>
    <property type="match status" value="1"/>
</dbReference>
<dbReference type="Gene3D" id="3.20.20.80">
    <property type="entry name" value="Glycosidases"/>
    <property type="match status" value="1"/>
</dbReference>
<dbReference type="GO" id="GO:0008422">
    <property type="term" value="F:beta-glucosidase activity"/>
    <property type="evidence" value="ECO:0007669"/>
    <property type="project" value="TreeGrafter"/>
</dbReference>
<organism evidence="5 6">
    <name type="scientific">Candidatus Yanofskybacteria bacterium RIFCSPHIGHO2_01_FULL_41_53</name>
    <dbReference type="NCBI Taxonomy" id="1802663"/>
    <lineage>
        <taxon>Bacteria</taxon>
        <taxon>Candidatus Yanofskyibacteriota</taxon>
    </lineage>
</organism>